<evidence type="ECO:0000256" key="6">
    <source>
        <dbReference type="ARBA" id="ARBA00022741"/>
    </source>
</evidence>
<evidence type="ECO:0000256" key="9">
    <source>
        <dbReference type="ARBA" id="ARBA00030592"/>
    </source>
</evidence>
<evidence type="ECO:0000256" key="5">
    <source>
        <dbReference type="ARBA" id="ARBA00022723"/>
    </source>
</evidence>
<keyword evidence="8" id="KW-0460">Magnesium</keyword>
<evidence type="ECO:0000256" key="10">
    <source>
        <dbReference type="ARBA" id="ARBA00047493"/>
    </source>
</evidence>
<evidence type="ECO:0000256" key="11">
    <source>
        <dbReference type="PIRNR" id="PIRNR001563"/>
    </source>
</evidence>
<dbReference type="Pfam" id="PF02875">
    <property type="entry name" value="Mur_ligase_C"/>
    <property type="match status" value="1"/>
</dbReference>
<dbReference type="GO" id="GO:0046872">
    <property type="term" value="F:metal ion binding"/>
    <property type="evidence" value="ECO:0007669"/>
    <property type="project" value="UniProtKB-KW"/>
</dbReference>
<dbReference type="SUPFAM" id="SSF53244">
    <property type="entry name" value="MurD-like peptide ligases, peptide-binding domain"/>
    <property type="match status" value="1"/>
</dbReference>
<protein>
    <recommendedName>
        <fullName evidence="3">tetrahydrofolate synthase</fullName>
        <ecNumber evidence="3">6.3.2.17</ecNumber>
    </recommendedName>
    <alternativeName>
        <fullName evidence="9">Tetrahydrofolylpolyglutamate synthase</fullName>
    </alternativeName>
</protein>
<dbReference type="PANTHER" id="PTHR11136">
    <property type="entry name" value="FOLYLPOLYGLUTAMATE SYNTHASE-RELATED"/>
    <property type="match status" value="1"/>
</dbReference>
<dbReference type="NCBIfam" id="TIGR01499">
    <property type="entry name" value="folC"/>
    <property type="match status" value="1"/>
</dbReference>
<keyword evidence="7 11" id="KW-0067">ATP-binding</keyword>
<sequence>MLETVEESIQWIHSRLPFGMRPGLERVEALLALVDHPEKKVPMIHIAGTNGKGSTVSYLKNMLQEMGLKVGSFTSPYIETFNERIMINQTVITDEALIALVDKYKHLVEQMDQDEKLVGITEFELLTVMGFDYFAEQAVDVAIIEVGLGGLLDSTNVITPILTGVTTIGMDHTDILGDTMEAIAFQKAGILKAGIPLVTGNIGEDALAVIKEQAQKKQVPITQLQQDYTVTYQRPAENWGEIFDFSNEFGKIKQLRTPLLGAHQVENAGLAIALFYAYCQQQNIPVQHKWIRDGLAKTTWPARMERVSEQPLIILDGAHNEHAITRLVDNMQREFKGRKILILFSALETKDISGMLKQLTELPKSQVLLTTFDNPRAIRLANNYEAINPKKLSVASLWQVGFSELLEQATEDDVILITGSLYFVSEVRQYLLKLKGENK</sequence>
<dbReference type="RefSeq" id="WP_188368589.1">
    <property type="nucleotide sequence ID" value="NZ_BMDT01000017.1"/>
</dbReference>
<keyword evidence="4 11" id="KW-0436">Ligase</keyword>
<comment type="similarity">
    <text evidence="2 11">Belongs to the folylpolyglutamate synthase family.</text>
</comment>
<accession>A0A917N5I3</accession>
<evidence type="ECO:0000313" key="14">
    <source>
        <dbReference type="EMBL" id="GGI66770.1"/>
    </source>
</evidence>
<evidence type="ECO:0000256" key="4">
    <source>
        <dbReference type="ARBA" id="ARBA00022598"/>
    </source>
</evidence>
<dbReference type="InterPro" id="IPR036565">
    <property type="entry name" value="Mur-like_cat_sf"/>
</dbReference>
<dbReference type="AlphaFoldDB" id="A0A917N5I3"/>
<dbReference type="Gene3D" id="3.90.190.20">
    <property type="entry name" value="Mur ligase, C-terminal domain"/>
    <property type="match status" value="1"/>
</dbReference>
<dbReference type="EC" id="6.3.2.17" evidence="3"/>
<evidence type="ECO:0000256" key="3">
    <source>
        <dbReference type="ARBA" id="ARBA00013025"/>
    </source>
</evidence>
<evidence type="ECO:0000259" key="13">
    <source>
        <dbReference type="Pfam" id="PF08245"/>
    </source>
</evidence>
<dbReference type="InterPro" id="IPR001645">
    <property type="entry name" value="Folylpolyglutamate_synth"/>
</dbReference>
<dbReference type="Pfam" id="PF08245">
    <property type="entry name" value="Mur_ligase_M"/>
    <property type="match status" value="1"/>
</dbReference>
<dbReference type="Gene3D" id="3.40.1190.10">
    <property type="entry name" value="Mur-like, catalytic domain"/>
    <property type="match status" value="1"/>
</dbReference>
<keyword evidence="6 11" id="KW-0547">Nucleotide-binding</keyword>
<keyword evidence="5" id="KW-0479">Metal-binding</keyword>
<dbReference type="PROSITE" id="PS01011">
    <property type="entry name" value="FOLYLPOLYGLU_SYNT_1"/>
    <property type="match status" value="1"/>
</dbReference>
<organism evidence="14 15">
    <name type="scientific">Enterococcus alcedinis</name>
    <dbReference type="NCBI Taxonomy" id="1274384"/>
    <lineage>
        <taxon>Bacteria</taxon>
        <taxon>Bacillati</taxon>
        <taxon>Bacillota</taxon>
        <taxon>Bacilli</taxon>
        <taxon>Lactobacillales</taxon>
        <taxon>Enterococcaceae</taxon>
        <taxon>Enterococcus</taxon>
    </lineage>
</organism>
<evidence type="ECO:0000313" key="15">
    <source>
        <dbReference type="Proteomes" id="UP000622610"/>
    </source>
</evidence>
<dbReference type="GO" id="GO:0005524">
    <property type="term" value="F:ATP binding"/>
    <property type="evidence" value="ECO:0007669"/>
    <property type="project" value="UniProtKB-KW"/>
</dbReference>
<evidence type="ECO:0000256" key="1">
    <source>
        <dbReference type="ARBA" id="ARBA00001946"/>
    </source>
</evidence>
<dbReference type="InterPro" id="IPR036615">
    <property type="entry name" value="Mur_ligase_C_dom_sf"/>
</dbReference>
<dbReference type="GO" id="GO:0004326">
    <property type="term" value="F:tetrahydrofolylpolyglutamate synthase activity"/>
    <property type="evidence" value="ECO:0007669"/>
    <property type="project" value="UniProtKB-EC"/>
</dbReference>
<evidence type="ECO:0000259" key="12">
    <source>
        <dbReference type="Pfam" id="PF02875"/>
    </source>
</evidence>
<feature type="domain" description="Mur ligase central" evidence="13">
    <location>
        <begin position="46"/>
        <end position="274"/>
    </location>
</feature>
<keyword evidence="15" id="KW-1185">Reference proteome</keyword>
<dbReference type="FunFam" id="3.40.1190.10:FF:000011">
    <property type="entry name" value="Folylpolyglutamate synthase/dihydrofolate synthase"/>
    <property type="match status" value="1"/>
</dbReference>
<dbReference type="EMBL" id="BMDT01000017">
    <property type="protein sequence ID" value="GGI66770.1"/>
    <property type="molecule type" value="Genomic_DNA"/>
</dbReference>
<feature type="domain" description="Mur ligase C-terminal" evidence="12">
    <location>
        <begin position="303"/>
        <end position="420"/>
    </location>
</feature>
<dbReference type="PANTHER" id="PTHR11136:SF0">
    <property type="entry name" value="DIHYDROFOLATE SYNTHETASE-RELATED"/>
    <property type="match status" value="1"/>
</dbReference>
<comment type="caution">
    <text evidence="14">The sequence shown here is derived from an EMBL/GenBank/DDBJ whole genome shotgun (WGS) entry which is preliminary data.</text>
</comment>
<evidence type="ECO:0000256" key="2">
    <source>
        <dbReference type="ARBA" id="ARBA00008276"/>
    </source>
</evidence>
<dbReference type="InterPro" id="IPR018109">
    <property type="entry name" value="Folylpolyglutamate_synth_CS"/>
</dbReference>
<reference evidence="14" key="1">
    <citation type="journal article" date="2014" name="Int. J. Syst. Evol. Microbiol.">
        <title>Complete genome sequence of Corynebacterium casei LMG S-19264T (=DSM 44701T), isolated from a smear-ripened cheese.</title>
        <authorList>
            <consortium name="US DOE Joint Genome Institute (JGI-PGF)"/>
            <person name="Walter F."/>
            <person name="Albersmeier A."/>
            <person name="Kalinowski J."/>
            <person name="Ruckert C."/>
        </authorList>
    </citation>
    <scope>NUCLEOTIDE SEQUENCE</scope>
    <source>
        <strain evidence="14">CCM 8433</strain>
    </source>
</reference>
<dbReference type="SUPFAM" id="SSF53623">
    <property type="entry name" value="MurD-like peptide ligases, catalytic domain"/>
    <property type="match status" value="1"/>
</dbReference>
<dbReference type="PIRSF" id="PIRSF001563">
    <property type="entry name" value="Folylpolyglu_synth"/>
    <property type="match status" value="1"/>
</dbReference>
<dbReference type="GO" id="GO:0005737">
    <property type="term" value="C:cytoplasm"/>
    <property type="evidence" value="ECO:0007669"/>
    <property type="project" value="TreeGrafter"/>
</dbReference>
<evidence type="ECO:0000256" key="7">
    <source>
        <dbReference type="ARBA" id="ARBA00022840"/>
    </source>
</evidence>
<proteinExistence type="inferred from homology"/>
<gene>
    <name evidence="14" type="primary">folC</name>
    <name evidence="14" type="ORF">GCM10011482_24240</name>
</gene>
<name>A0A917N5I3_9ENTE</name>
<dbReference type="PROSITE" id="PS01012">
    <property type="entry name" value="FOLYLPOLYGLU_SYNT_2"/>
    <property type="match status" value="1"/>
</dbReference>
<evidence type="ECO:0000256" key="8">
    <source>
        <dbReference type="ARBA" id="ARBA00022842"/>
    </source>
</evidence>
<dbReference type="GO" id="GO:0008841">
    <property type="term" value="F:dihydrofolate synthase activity"/>
    <property type="evidence" value="ECO:0007669"/>
    <property type="project" value="TreeGrafter"/>
</dbReference>
<comment type="catalytic activity">
    <reaction evidence="10">
        <text>(6S)-5,6,7,8-tetrahydrofolyl-(gamma-L-Glu)(n) + L-glutamate + ATP = (6S)-5,6,7,8-tetrahydrofolyl-(gamma-L-Glu)(n+1) + ADP + phosphate + H(+)</text>
        <dbReference type="Rhea" id="RHEA:10580"/>
        <dbReference type="Rhea" id="RHEA-COMP:14738"/>
        <dbReference type="Rhea" id="RHEA-COMP:14740"/>
        <dbReference type="ChEBI" id="CHEBI:15378"/>
        <dbReference type="ChEBI" id="CHEBI:29985"/>
        <dbReference type="ChEBI" id="CHEBI:30616"/>
        <dbReference type="ChEBI" id="CHEBI:43474"/>
        <dbReference type="ChEBI" id="CHEBI:141005"/>
        <dbReference type="ChEBI" id="CHEBI:456216"/>
        <dbReference type="EC" id="6.3.2.17"/>
    </reaction>
</comment>
<dbReference type="InterPro" id="IPR013221">
    <property type="entry name" value="Mur_ligase_cen"/>
</dbReference>
<dbReference type="Proteomes" id="UP000622610">
    <property type="component" value="Unassembled WGS sequence"/>
</dbReference>
<reference evidence="14" key="2">
    <citation type="submission" date="2020-09" db="EMBL/GenBank/DDBJ databases">
        <authorList>
            <person name="Sun Q."/>
            <person name="Sedlacek I."/>
        </authorList>
    </citation>
    <scope>NUCLEOTIDE SEQUENCE</scope>
    <source>
        <strain evidence="14">CCM 8433</strain>
    </source>
</reference>
<comment type="cofactor">
    <cofactor evidence="1">
        <name>Mg(2+)</name>
        <dbReference type="ChEBI" id="CHEBI:18420"/>
    </cofactor>
</comment>
<dbReference type="InterPro" id="IPR004101">
    <property type="entry name" value="Mur_ligase_C"/>
</dbReference>